<sequence>MSDTESTVHDHAAEARTANHPTSTIPTTRADTHVDPYNTGQHREYCRNTKGHLGAKRPRSIVTATTTIDGHKPISGQRKEAAQPTDEKICGKVHACLICKKTGHNEQKYFKRIGQRKKNPSDTDKAIKNSQQ</sequence>
<feature type="compositionally biased region" description="Basic and acidic residues" evidence="1">
    <location>
        <begin position="119"/>
        <end position="132"/>
    </location>
</feature>
<feature type="region of interest" description="Disordered" evidence="1">
    <location>
        <begin position="110"/>
        <end position="132"/>
    </location>
</feature>
<keyword evidence="3" id="KW-1185">Reference proteome</keyword>
<evidence type="ECO:0000256" key="1">
    <source>
        <dbReference type="SAM" id="MobiDB-lite"/>
    </source>
</evidence>
<gene>
    <name evidence="2" type="ORF">C2G38_2051141</name>
</gene>
<organism evidence="2 3">
    <name type="scientific">Gigaspora rosea</name>
    <dbReference type="NCBI Taxonomy" id="44941"/>
    <lineage>
        <taxon>Eukaryota</taxon>
        <taxon>Fungi</taxon>
        <taxon>Fungi incertae sedis</taxon>
        <taxon>Mucoromycota</taxon>
        <taxon>Glomeromycotina</taxon>
        <taxon>Glomeromycetes</taxon>
        <taxon>Diversisporales</taxon>
        <taxon>Gigasporaceae</taxon>
        <taxon>Gigaspora</taxon>
    </lineage>
</organism>
<name>A0A397TUL9_9GLOM</name>
<dbReference type="AlphaFoldDB" id="A0A397TUL9"/>
<feature type="compositionally biased region" description="Basic and acidic residues" evidence="1">
    <location>
        <begin position="69"/>
        <end position="86"/>
    </location>
</feature>
<feature type="compositionally biased region" description="Basic residues" evidence="1">
    <location>
        <begin position="49"/>
        <end position="59"/>
    </location>
</feature>
<dbReference type="EMBL" id="QKWP01003320">
    <property type="protein sequence ID" value="RIB01111.1"/>
    <property type="molecule type" value="Genomic_DNA"/>
</dbReference>
<evidence type="ECO:0000313" key="3">
    <source>
        <dbReference type="Proteomes" id="UP000266673"/>
    </source>
</evidence>
<comment type="caution">
    <text evidence="2">The sequence shown here is derived from an EMBL/GenBank/DDBJ whole genome shotgun (WGS) entry which is preliminary data.</text>
</comment>
<evidence type="ECO:0000313" key="2">
    <source>
        <dbReference type="EMBL" id="RIB01111.1"/>
    </source>
</evidence>
<accession>A0A397TUL9</accession>
<feature type="region of interest" description="Disordered" evidence="1">
    <location>
        <begin position="1"/>
        <end position="86"/>
    </location>
</feature>
<protein>
    <submittedName>
        <fullName evidence="2">Uncharacterized protein</fullName>
    </submittedName>
</protein>
<dbReference type="Proteomes" id="UP000266673">
    <property type="component" value="Unassembled WGS sequence"/>
</dbReference>
<feature type="compositionally biased region" description="Polar residues" evidence="1">
    <location>
        <begin position="19"/>
        <end position="29"/>
    </location>
</feature>
<reference evidence="2 3" key="1">
    <citation type="submission" date="2018-06" db="EMBL/GenBank/DDBJ databases">
        <title>Comparative genomics reveals the genomic features of Rhizophagus irregularis, R. cerebriforme, R. diaphanum and Gigaspora rosea, and their symbiotic lifestyle signature.</title>
        <authorList>
            <person name="Morin E."/>
            <person name="San Clemente H."/>
            <person name="Chen E.C.H."/>
            <person name="De La Providencia I."/>
            <person name="Hainaut M."/>
            <person name="Kuo A."/>
            <person name="Kohler A."/>
            <person name="Murat C."/>
            <person name="Tang N."/>
            <person name="Roy S."/>
            <person name="Loubradou J."/>
            <person name="Henrissat B."/>
            <person name="Grigoriev I.V."/>
            <person name="Corradi N."/>
            <person name="Roux C."/>
            <person name="Martin F.M."/>
        </authorList>
    </citation>
    <scope>NUCLEOTIDE SEQUENCE [LARGE SCALE GENOMIC DNA]</scope>
    <source>
        <strain evidence="2 3">DAOM 194757</strain>
    </source>
</reference>
<proteinExistence type="predicted"/>
<feature type="compositionally biased region" description="Basic and acidic residues" evidence="1">
    <location>
        <begin position="1"/>
        <end position="14"/>
    </location>
</feature>